<dbReference type="Proteomes" id="UP000053477">
    <property type="component" value="Unassembled WGS sequence"/>
</dbReference>
<feature type="region of interest" description="Disordered" evidence="1">
    <location>
        <begin position="1"/>
        <end position="36"/>
    </location>
</feature>
<name>A0A0H2RGK8_9AGAM</name>
<protein>
    <submittedName>
        <fullName evidence="2">Uncharacterized protein</fullName>
    </submittedName>
</protein>
<proteinExistence type="predicted"/>
<reference evidence="2 3" key="1">
    <citation type="submission" date="2015-04" db="EMBL/GenBank/DDBJ databases">
        <title>Complete genome sequence of Schizopora paradoxa KUC8140, a cosmopolitan wood degrader in East Asia.</title>
        <authorList>
            <consortium name="DOE Joint Genome Institute"/>
            <person name="Min B."/>
            <person name="Park H."/>
            <person name="Jang Y."/>
            <person name="Kim J.-J."/>
            <person name="Kim K.H."/>
            <person name="Pangilinan J."/>
            <person name="Lipzen A."/>
            <person name="Riley R."/>
            <person name="Grigoriev I.V."/>
            <person name="Spatafora J.W."/>
            <person name="Choi I.-G."/>
        </authorList>
    </citation>
    <scope>NUCLEOTIDE SEQUENCE [LARGE SCALE GENOMIC DNA]</scope>
    <source>
        <strain evidence="2 3">KUC8140</strain>
    </source>
</reference>
<evidence type="ECO:0000313" key="2">
    <source>
        <dbReference type="EMBL" id="KLO10985.1"/>
    </source>
</evidence>
<accession>A0A0H2RGK8</accession>
<dbReference type="EMBL" id="KQ086012">
    <property type="protein sequence ID" value="KLO10985.1"/>
    <property type="molecule type" value="Genomic_DNA"/>
</dbReference>
<evidence type="ECO:0000256" key="1">
    <source>
        <dbReference type="SAM" id="MobiDB-lite"/>
    </source>
</evidence>
<dbReference type="AlphaFoldDB" id="A0A0H2RGK8"/>
<gene>
    <name evidence="2" type="ORF">SCHPADRAFT_494270</name>
</gene>
<organism evidence="2 3">
    <name type="scientific">Schizopora paradoxa</name>
    <dbReference type="NCBI Taxonomy" id="27342"/>
    <lineage>
        <taxon>Eukaryota</taxon>
        <taxon>Fungi</taxon>
        <taxon>Dikarya</taxon>
        <taxon>Basidiomycota</taxon>
        <taxon>Agaricomycotina</taxon>
        <taxon>Agaricomycetes</taxon>
        <taxon>Hymenochaetales</taxon>
        <taxon>Schizoporaceae</taxon>
        <taxon>Schizopora</taxon>
    </lineage>
</organism>
<dbReference type="InParanoid" id="A0A0H2RGK8"/>
<keyword evidence="3" id="KW-1185">Reference proteome</keyword>
<evidence type="ECO:0000313" key="3">
    <source>
        <dbReference type="Proteomes" id="UP000053477"/>
    </source>
</evidence>
<sequence length="130" mass="14862">MRGGSNDAVVSDTVDRLEMRTVPESALPRNDPTSYAGTHARRRFVPLSIDHRCLHLELRQRCVDKEEVKELTLTRREEMVTAILRLEASRFYEGCTVEAAQWSTNADVGEQVARLPTEPNHVIVRPFCRE</sequence>